<gene>
    <name evidence="3" type="ordered locus">Maeo_1334</name>
</gene>
<feature type="transmembrane region" description="Helical" evidence="1">
    <location>
        <begin position="27"/>
        <end position="48"/>
    </location>
</feature>
<dbReference type="KEGG" id="mae:Maeo_1334"/>
<name>A6UWN8_META3</name>
<evidence type="ECO:0000256" key="1">
    <source>
        <dbReference type="SAM" id="Phobius"/>
    </source>
</evidence>
<dbReference type="RefSeq" id="WP_011974042.1">
    <property type="nucleotide sequence ID" value="NC_009635.1"/>
</dbReference>
<evidence type="ECO:0000313" key="4">
    <source>
        <dbReference type="Proteomes" id="UP000001106"/>
    </source>
</evidence>
<keyword evidence="1" id="KW-0472">Membrane</keyword>
<dbReference type="eggNOG" id="arCOG03421">
    <property type="taxonomic scope" value="Archaea"/>
</dbReference>
<dbReference type="AlphaFoldDB" id="A6UWN8"/>
<evidence type="ECO:0000259" key="2">
    <source>
        <dbReference type="SMART" id="SM00844"/>
    </source>
</evidence>
<dbReference type="InterPro" id="IPR007509">
    <property type="entry name" value="DUF515"/>
</dbReference>
<organism evidence="3 4">
    <name type="scientific">Methanococcus aeolicus (strain ATCC BAA-1280 / DSM 17508 / OCM 812 / Nankai-3)</name>
    <dbReference type="NCBI Taxonomy" id="419665"/>
    <lineage>
        <taxon>Archaea</taxon>
        <taxon>Methanobacteriati</taxon>
        <taxon>Methanobacteriota</taxon>
        <taxon>Methanomada group</taxon>
        <taxon>Methanococci</taxon>
        <taxon>Methanococcales</taxon>
        <taxon>Methanococcaceae</taxon>
        <taxon>Methanococcus</taxon>
    </lineage>
</organism>
<dbReference type="GeneID" id="5327298"/>
<dbReference type="STRING" id="419665.Maeo_1334"/>
<protein>
    <recommendedName>
        <fullName evidence="2">Extracellular matrix-binding protein ebh GA module domain-containing protein</fullName>
    </recommendedName>
</protein>
<dbReference type="Proteomes" id="UP000001106">
    <property type="component" value="Chromosome"/>
</dbReference>
<dbReference type="Pfam" id="PF04415">
    <property type="entry name" value="DUF515"/>
    <property type="match status" value="1"/>
</dbReference>
<dbReference type="SMART" id="SM00844">
    <property type="entry name" value="GA"/>
    <property type="match status" value="1"/>
</dbReference>
<accession>A6UWN8</accession>
<keyword evidence="4" id="KW-1185">Reference proteome</keyword>
<dbReference type="InterPro" id="IPR020840">
    <property type="entry name" value="Extracell_matrix-bd_GA"/>
</dbReference>
<keyword evidence="1" id="KW-0812">Transmembrane</keyword>
<reference evidence="3" key="1">
    <citation type="submission" date="2007-06" db="EMBL/GenBank/DDBJ databases">
        <title>Complete sequence of Methanococcus aeolicus Nankai-3.</title>
        <authorList>
            <consortium name="US DOE Joint Genome Institute"/>
            <person name="Copeland A."/>
            <person name="Lucas S."/>
            <person name="Lapidus A."/>
            <person name="Barry K."/>
            <person name="Glavina del Rio T."/>
            <person name="Dalin E."/>
            <person name="Tice H."/>
            <person name="Pitluck S."/>
            <person name="Chain P."/>
            <person name="Malfatti S."/>
            <person name="Shin M."/>
            <person name="Vergez L."/>
            <person name="Schmutz J."/>
            <person name="Larimer F."/>
            <person name="Land M."/>
            <person name="Hauser L."/>
            <person name="Kyrpides N."/>
            <person name="Lykidis A."/>
            <person name="Sieprawska-Lupa M."/>
            <person name="Whitman W.B."/>
            <person name="Richardson P."/>
        </authorList>
    </citation>
    <scope>NUCLEOTIDE SEQUENCE [LARGE SCALE GENOMIC DNA]</scope>
    <source>
        <strain evidence="3">Nankai-3</strain>
    </source>
</reference>
<evidence type="ECO:0000313" key="3">
    <source>
        <dbReference type="EMBL" id="ABR56910.1"/>
    </source>
</evidence>
<sequence>MAKEEYVGRLKKLKSKTKRSSADKSKYVKYIFIAIVAIGLISIGYMAYNTINAKKLQEAQKFTDSKENGINGINQMFSAYPNDPNKALYLTQIKNAKSSDEINNILNDAKKYMEFKNYKVNSVNLIKNTYGKYYRESLYAQSLINKIENAQSSDEINNILNNANIEEDARKYYLNNILSTIETSEEGDNFEIKIGGTSKIMSKKELSEYISKLSLLQLKSFELTTPMSFNKITMIVGATQCGKMPLKGDLIYLYDKSNSNNTPIKGIVNSSYIIAKDISYSESKSTSSSITDGGGDSTSASSSSSINYNLNNINGILHATAVDKLDQNKIKDKFGNYGVKLNEISEDTQIFDDSVQYVLILSIPSDSVSKVISLSPENIYIVKAR</sequence>
<keyword evidence="1" id="KW-1133">Transmembrane helix</keyword>
<dbReference type="OrthoDB" id="65991at2157"/>
<dbReference type="EMBL" id="CP000743">
    <property type="protein sequence ID" value="ABR56910.1"/>
    <property type="molecule type" value="Genomic_DNA"/>
</dbReference>
<feature type="domain" description="Extracellular matrix-binding protein ebh GA module" evidence="2">
    <location>
        <begin position="51"/>
        <end position="110"/>
    </location>
</feature>
<dbReference type="HOGENOM" id="CLU_732836_0_0_2"/>
<proteinExistence type="predicted"/>